<accession>A1ZUP7</accession>
<protein>
    <submittedName>
        <fullName evidence="2">Sulfatase modifying factor 2</fullName>
    </submittedName>
</protein>
<dbReference type="InterPro" id="IPR005532">
    <property type="entry name" value="SUMF_dom"/>
</dbReference>
<dbReference type="InterPro" id="IPR016187">
    <property type="entry name" value="CTDL_fold"/>
</dbReference>
<dbReference type="GO" id="GO:0120147">
    <property type="term" value="F:formylglycine-generating oxidase activity"/>
    <property type="evidence" value="ECO:0007669"/>
    <property type="project" value="TreeGrafter"/>
</dbReference>
<dbReference type="PANTHER" id="PTHR23150:SF19">
    <property type="entry name" value="FORMYLGLYCINE-GENERATING ENZYME"/>
    <property type="match status" value="1"/>
</dbReference>
<dbReference type="eggNOG" id="COG1262">
    <property type="taxonomic scope" value="Bacteria"/>
</dbReference>
<dbReference type="InterPro" id="IPR051043">
    <property type="entry name" value="Sulfatase_Mod_Factor_Kinase"/>
</dbReference>
<organism evidence="2 3">
    <name type="scientific">Microscilla marina ATCC 23134</name>
    <dbReference type="NCBI Taxonomy" id="313606"/>
    <lineage>
        <taxon>Bacteria</taxon>
        <taxon>Pseudomonadati</taxon>
        <taxon>Bacteroidota</taxon>
        <taxon>Cytophagia</taxon>
        <taxon>Cytophagales</taxon>
        <taxon>Microscillaceae</taxon>
        <taxon>Microscilla</taxon>
    </lineage>
</organism>
<sequence>MATKKYLILFFQIVCSMLLVFLGTTGFVYAQKSDFRTPEMIFVKGGAFNMGSPRFAPDAKPTHKVLLDNYYISKFEITNQDFVLFLNNGECTWFLDSLINIKHKHSSIKYSNKRFYVIKGAERYPVTRVSFDGAKAYCAWLSKTTKKKYRLPTEAEWEYAARGGAKSRGYLFAGSNNADEVSWYDKTAVYVGGDNDQQSEVGLKKGNELGIHDMSGNVGEWCQDWFDDDYYERSAKRNPVNKVVDKRFGALKVVRGGSWRDAPRVCSVFYRMQAFTYETEPVLGFRVVRETD</sequence>
<dbReference type="Gene3D" id="3.90.1580.10">
    <property type="entry name" value="paralog of FGE (formylglycine-generating enzyme)"/>
    <property type="match status" value="1"/>
</dbReference>
<gene>
    <name evidence="2" type="ORF">M23134_00887</name>
</gene>
<dbReference type="PANTHER" id="PTHR23150">
    <property type="entry name" value="SULFATASE MODIFYING FACTOR 1, 2"/>
    <property type="match status" value="1"/>
</dbReference>
<dbReference type="SUPFAM" id="SSF56436">
    <property type="entry name" value="C-type lectin-like"/>
    <property type="match status" value="1"/>
</dbReference>
<name>A1ZUP7_MICM2</name>
<evidence type="ECO:0000313" key="2">
    <source>
        <dbReference type="EMBL" id="EAY25933.1"/>
    </source>
</evidence>
<feature type="domain" description="Sulfatase-modifying factor enzyme-like" evidence="1">
    <location>
        <begin position="37"/>
        <end position="289"/>
    </location>
</feature>
<dbReference type="RefSeq" id="WP_002701950.1">
    <property type="nucleotide sequence ID" value="NZ_AAWS01000041.1"/>
</dbReference>
<dbReference type="InterPro" id="IPR042095">
    <property type="entry name" value="SUMF_sf"/>
</dbReference>
<comment type="caution">
    <text evidence="2">The sequence shown here is derived from an EMBL/GenBank/DDBJ whole genome shotgun (WGS) entry which is preliminary data.</text>
</comment>
<keyword evidence="3" id="KW-1185">Reference proteome</keyword>
<evidence type="ECO:0000313" key="3">
    <source>
        <dbReference type="Proteomes" id="UP000004095"/>
    </source>
</evidence>
<reference evidence="2 3" key="1">
    <citation type="submission" date="2007-01" db="EMBL/GenBank/DDBJ databases">
        <authorList>
            <person name="Haygood M."/>
            <person name="Podell S."/>
            <person name="Anderson C."/>
            <person name="Hopkinson B."/>
            <person name="Roe K."/>
            <person name="Barbeau K."/>
            <person name="Gaasterland T."/>
            <person name="Ferriera S."/>
            <person name="Johnson J."/>
            <person name="Kravitz S."/>
            <person name="Beeson K."/>
            <person name="Sutton G."/>
            <person name="Rogers Y.-H."/>
            <person name="Friedman R."/>
            <person name="Frazier M."/>
            <person name="Venter J.C."/>
        </authorList>
    </citation>
    <scope>NUCLEOTIDE SEQUENCE [LARGE SCALE GENOMIC DNA]</scope>
    <source>
        <strain evidence="2 3">ATCC 23134</strain>
    </source>
</reference>
<dbReference type="Proteomes" id="UP000004095">
    <property type="component" value="Unassembled WGS sequence"/>
</dbReference>
<evidence type="ECO:0000259" key="1">
    <source>
        <dbReference type="Pfam" id="PF03781"/>
    </source>
</evidence>
<dbReference type="AlphaFoldDB" id="A1ZUP7"/>
<dbReference type="Pfam" id="PF03781">
    <property type="entry name" value="FGE-sulfatase"/>
    <property type="match status" value="1"/>
</dbReference>
<dbReference type="EMBL" id="AAWS01000041">
    <property type="protein sequence ID" value="EAY25933.1"/>
    <property type="molecule type" value="Genomic_DNA"/>
</dbReference>
<proteinExistence type="predicted"/>